<accession>A0AAD5SFS4</accession>
<protein>
    <submittedName>
        <fullName evidence="5">Heat shock cognate 71 kDa protein</fullName>
    </submittedName>
</protein>
<dbReference type="Gene3D" id="3.30.420.40">
    <property type="match status" value="2"/>
</dbReference>
<organism evidence="5 6">
    <name type="scientific">Rhizophlyctis rosea</name>
    <dbReference type="NCBI Taxonomy" id="64517"/>
    <lineage>
        <taxon>Eukaryota</taxon>
        <taxon>Fungi</taxon>
        <taxon>Fungi incertae sedis</taxon>
        <taxon>Chytridiomycota</taxon>
        <taxon>Chytridiomycota incertae sedis</taxon>
        <taxon>Chytridiomycetes</taxon>
        <taxon>Rhizophlyctidales</taxon>
        <taxon>Rhizophlyctidaceae</taxon>
        <taxon>Rhizophlyctis</taxon>
    </lineage>
</organism>
<dbReference type="Gene3D" id="2.60.34.10">
    <property type="entry name" value="Substrate Binding Domain Of DNAk, Chain A, domain 1"/>
    <property type="match status" value="1"/>
</dbReference>
<evidence type="ECO:0000313" key="5">
    <source>
        <dbReference type="EMBL" id="KAJ3053175.1"/>
    </source>
</evidence>
<dbReference type="SUPFAM" id="SSF53067">
    <property type="entry name" value="Actin-like ATPase domain"/>
    <property type="match status" value="2"/>
</dbReference>
<comment type="similarity">
    <text evidence="1 4">Belongs to the heat shock protein 70 family.</text>
</comment>
<name>A0AAD5SFS4_9FUNG</name>
<dbReference type="FunFam" id="3.90.640.10:FF:000010">
    <property type="entry name" value="heat shock 70 kDa protein 14"/>
    <property type="match status" value="1"/>
</dbReference>
<evidence type="ECO:0000256" key="4">
    <source>
        <dbReference type="RuleBase" id="RU003322"/>
    </source>
</evidence>
<dbReference type="Gene3D" id="3.30.30.30">
    <property type="match status" value="1"/>
</dbReference>
<keyword evidence="5" id="KW-0346">Stress response</keyword>
<sequence>MTVEESKAEATFIGIAFGTLYSSVSVLTNGKAHSIANEDGERNIPSYFAFTGHEELAGTQAKVQSMSNPRGTIVQFRNLLGKQIEDEETQLHSRTLGLNIVPSPSDPNTPAYEVENWSDLDAEEPTREVHTVREVTSKYLAKLRETAEAYLGKSVDGVVISIPPHFEDAQKAALLVATKQAGFKKAHAIHEPVAAALAFDAAPRLNNQSATPKNDRIIAVLDLGGHQFNVSVLTASDGLYSILASRDDYALGGVHFDQLLVDFVKQEFKRKTKMDISDNKRAVAKLRMAAEQTKRALTRQDVAPCSVESLYEGMDHHGTINRGRFEMLADPLYRRCSQLVLETLKEAGVNVGEVDEVLFVGGSSRMPRFQAVMKSLFPGAGSNTEIRTDVDPDEAISVGCASQAGIITSSNVDYATALKDVKEAPVLGKSVGIEVAGGAFAVLIPKNTVLPARRTVEFGISEEGQKEIFLAVYEGEESMAKSNTLLAEVALELSEGVKKGEGKVDVTFTIEGDQSFTVAAKEKGKGSASIKVKVAHK</sequence>
<dbReference type="AlphaFoldDB" id="A0AAD5SFS4"/>
<dbReference type="Proteomes" id="UP001212841">
    <property type="component" value="Unassembled WGS sequence"/>
</dbReference>
<keyword evidence="2 4" id="KW-0547">Nucleotide-binding</keyword>
<proteinExistence type="inferred from homology"/>
<evidence type="ECO:0000313" key="6">
    <source>
        <dbReference type="Proteomes" id="UP001212841"/>
    </source>
</evidence>
<gene>
    <name evidence="5" type="primary">HSPA8</name>
    <name evidence="5" type="ORF">HK097_004907</name>
</gene>
<dbReference type="GO" id="GO:0140662">
    <property type="term" value="F:ATP-dependent protein folding chaperone"/>
    <property type="evidence" value="ECO:0007669"/>
    <property type="project" value="InterPro"/>
</dbReference>
<reference evidence="5" key="1">
    <citation type="submission" date="2020-05" db="EMBL/GenBank/DDBJ databases">
        <title>Phylogenomic resolution of chytrid fungi.</title>
        <authorList>
            <person name="Stajich J.E."/>
            <person name="Amses K."/>
            <person name="Simmons R."/>
            <person name="Seto K."/>
            <person name="Myers J."/>
            <person name="Bonds A."/>
            <person name="Quandt C.A."/>
            <person name="Barry K."/>
            <person name="Liu P."/>
            <person name="Grigoriev I."/>
            <person name="Longcore J.E."/>
            <person name="James T.Y."/>
        </authorList>
    </citation>
    <scope>NUCLEOTIDE SEQUENCE</scope>
    <source>
        <strain evidence="5">JEL0318</strain>
    </source>
</reference>
<dbReference type="Pfam" id="PF00012">
    <property type="entry name" value="HSP70"/>
    <property type="match status" value="1"/>
</dbReference>
<keyword evidence="6" id="KW-1185">Reference proteome</keyword>
<keyword evidence="3 4" id="KW-0067">ATP-binding</keyword>
<dbReference type="InterPro" id="IPR013126">
    <property type="entry name" value="Hsp_70_fam"/>
</dbReference>
<dbReference type="PRINTS" id="PR00301">
    <property type="entry name" value="HEATSHOCK70"/>
</dbReference>
<dbReference type="InterPro" id="IPR029047">
    <property type="entry name" value="HSP70_peptide-bd_sf"/>
</dbReference>
<evidence type="ECO:0000256" key="2">
    <source>
        <dbReference type="ARBA" id="ARBA00022741"/>
    </source>
</evidence>
<comment type="caution">
    <text evidence="5">The sequence shown here is derived from an EMBL/GenBank/DDBJ whole genome shotgun (WGS) entry which is preliminary data.</text>
</comment>
<dbReference type="PANTHER" id="PTHR19375">
    <property type="entry name" value="HEAT SHOCK PROTEIN 70KDA"/>
    <property type="match status" value="1"/>
</dbReference>
<dbReference type="SUPFAM" id="SSF100920">
    <property type="entry name" value="Heat shock protein 70kD (HSP70), peptide-binding domain"/>
    <property type="match status" value="1"/>
</dbReference>
<dbReference type="EMBL" id="JADGJD010000231">
    <property type="protein sequence ID" value="KAJ3053175.1"/>
    <property type="molecule type" value="Genomic_DNA"/>
</dbReference>
<evidence type="ECO:0000256" key="1">
    <source>
        <dbReference type="ARBA" id="ARBA00007381"/>
    </source>
</evidence>
<dbReference type="InterPro" id="IPR043129">
    <property type="entry name" value="ATPase_NBD"/>
</dbReference>
<evidence type="ECO:0000256" key="3">
    <source>
        <dbReference type="ARBA" id="ARBA00022840"/>
    </source>
</evidence>
<dbReference type="GO" id="GO:0005524">
    <property type="term" value="F:ATP binding"/>
    <property type="evidence" value="ECO:0007669"/>
    <property type="project" value="UniProtKB-KW"/>
</dbReference>
<dbReference type="Gene3D" id="3.90.640.10">
    <property type="entry name" value="Actin, Chain A, domain 4"/>
    <property type="match status" value="1"/>
</dbReference>